<dbReference type="GO" id="GO:0005524">
    <property type="term" value="F:ATP binding"/>
    <property type="evidence" value="ECO:0007669"/>
    <property type="project" value="UniProtKB-KW"/>
</dbReference>
<dbReference type="SUPFAM" id="SSF100920">
    <property type="entry name" value="Heat shock protein 70kD (HSP70), peptide-binding domain"/>
    <property type="match status" value="1"/>
</dbReference>
<organism evidence="5 6">
    <name type="scientific">Buchnera aphidicola</name>
    <name type="common">Cinara cf. splendens/pseudotsugae 3390</name>
    <dbReference type="NCBI Taxonomy" id="2518980"/>
    <lineage>
        <taxon>Bacteria</taxon>
        <taxon>Pseudomonadati</taxon>
        <taxon>Pseudomonadota</taxon>
        <taxon>Gammaproteobacteria</taxon>
        <taxon>Enterobacterales</taxon>
        <taxon>Erwiniaceae</taxon>
        <taxon>Buchnera</taxon>
    </lineage>
</organism>
<dbReference type="Gene3D" id="3.30.420.40">
    <property type="match status" value="2"/>
</dbReference>
<comment type="similarity">
    <text evidence="1 4">Belongs to the heat shock protein 70 family.</text>
</comment>
<evidence type="ECO:0000313" key="6">
    <source>
        <dbReference type="Proteomes" id="UP000294466"/>
    </source>
</evidence>
<dbReference type="GO" id="GO:0140662">
    <property type="term" value="F:ATP-dependent protein folding chaperone"/>
    <property type="evidence" value="ECO:0007669"/>
    <property type="project" value="InterPro"/>
</dbReference>
<name>A0A451CXT8_9GAMM</name>
<dbReference type="InterPro" id="IPR029047">
    <property type="entry name" value="HSP70_peptide-bd_sf"/>
</dbReference>
<dbReference type="Pfam" id="PF00012">
    <property type="entry name" value="HSP70"/>
    <property type="match status" value="1"/>
</dbReference>
<dbReference type="InterPro" id="IPR013126">
    <property type="entry name" value="Hsp_70_fam"/>
</dbReference>
<dbReference type="InterPro" id="IPR018181">
    <property type="entry name" value="Heat_shock_70_CS"/>
</dbReference>
<keyword evidence="3 4" id="KW-0067">ATP-binding</keyword>
<dbReference type="EMBL" id="LR217692">
    <property type="protein sequence ID" value="VFP77978.1"/>
    <property type="molecule type" value="Genomic_DNA"/>
</dbReference>
<dbReference type="PROSITE" id="PS01036">
    <property type="entry name" value="HSP70_3"/>
    <property type="match status" value="1"/>
</dbReference>
<evidence type="ECO:0000256" key="1">
    <source>
        <dbReference type="ARBA" id="ARBA00007381"/>
    </source>
</evidence>
<gene>
    <name evidence="5" type="primary">hscA</name>
    <name evidence="5" type="ORF">BUCISPPS3390_407</name>
</gene>
<protein>
    <submittedName>
        <fullName evidence="5">Chaperone protein HscA, partial</fullName>
    </submittedName>
</protein>
<reference evidence="5 6" key="1">
    <citation type="submission" date="2019-02" db="EMBL/GenBank/DDBJ databases">
        <authorList>
            <person name="Manzano-Marin A."/>
            <person name="Manzano-Marin A."/>
        </authorList>
    </citation>
    <scope>NUCLEOTIDE SEQUENCE [LARGE SCALE GENOMIC DNA]</scope>
    <source>
        <strain evidence="5 6">BuCisplendens/pseudotsugae</strain>
    </source>
</reference>
<dbReference type="Proteomes" id="UP000294466">
    <property type="component" value="Chromosome"/>
</dbReference>
<evidence type="ECO:0000313" key="5">
    <source>
        <dbReference type="EMBL" id="VFP77978.1"/>
    </source>
</evidence>
<dbReference type="AlphaFoldDB" id="A0A451CXT8"/>
<dbReference type="Gene3D" id="3.90.640.10">
    <property type="entry name" value="Actin, Chain A, domain 4"/>
    <property type="match status" value="1"/>
</dbReference>
<accession>A0A451CXT8</accession>
<evidence type="ECO:0000256" key="4">
    <source>
        <dbReference type="RuleBase" id="RU003322"/>
    </source>
</evidence>
<proteinExistence type="inferred from homology"/>
<dbReference type="PRINTS" id="PR00301">
    <property type="entry name" value="HEATSHOCK70"/>
</dbReference>
<dbReference type="Gene3D" id="2.60.34.10">
    <property type="entry name" value="Substrate Binding Domain Of DNAk, Chain A, domain 1"/>
    <property type="match status" value="1"/>
</dbReference>
<dbReference type="PANTHER" id="PTHR19375">
    <property type="entry name" value="HEAT SHOCK PROTEIN 70KDA"/>
    <property type="match status" value="1"/>
</dbReference>
<keyword evidence="2 4" id="KW-0547">Nucleotide-binding</keyword>
<dbReference type="SUPFAM" id="SSF53067">
    <property type="entry name" value="Actin-like ATPase domain"/>
    <property type="match status" value="2"/>
</dbReference>
<evidence type="ECO:0000256" key="2">
    <source>
        <dbReference type="ARBA" id="ARBA00022741"/>
    </source>
</evidence>
<sequence>MKKKKIIIGIDFGTTCCLVSTVINNKIIVLDIFNKKKFFPTIVHFKKNSTAIGWKAQKFLSTDVENTITSIKRFIGISYSELKKKKINIPYKISTNKDKELVFHTNIGKMTVSDIIQKIFTYIKNKIEKNFKKSICGTIITVPAYFNNIQKKTIRKSAKVINLKLLRLLNEPTAAAIAYGLEKKRKGFICVYDIGGGTFDVSILKISEGIFEVLATNGDCHLGGDDFDNLLAHFLYSKMKKKTKITDVLFKELLIIAEKVKIQLSKKSSVTIKFLHSKINCSILEFNVLIYPYIKKTLNILKQALQDANVKKSNIKDIILVGGSTYIPLIRKKIHNFFKKKTLQLLNPVEVVAHGAGLQANFLYHKKNKSIQSILLLDIVSISIGIELLGGIMEKMIIKGSKIPTEVVKIFTTFKDNQTGFCINIFQGESKYVKNCTLLKKFKIQKLPPKKAGEIKIMIAFRIDADNLLSVTAQEQISKIKHRIQMDTVYHKKNINKKINTH</sequence>
<dbReference type="PROSITE" id="PS00329">
    <property type="entry name" value="HSP70_2"/>
    <property type="match status" value="1"/>
</dbReference>
<evidence type="ECO:0000256" key="3">
    <source>
        <dbReference type="ARBA" id="ARBA00022840"/>
    </source>
</evidence>
<dbReference type="InterPro" id="IPR043129">
    <property type="entry name" value="ATPase_NBD"/>
</dbReference>